<dbReference type="SMART" id="SM00235">
    <property type="entry name" value="ZnMc"/>
    <property type="match status" value="1"/>
</dbReference>
<sequence length="249" mass="28089">MKVVIMVLFAVSVSSAPGIYDRKIIPGEDVTFWKDAITVEGDILVPPASERLAAIGLANPWPKGEVAYQVAPRAVMFLEYINGAIWHIQNNTCIRFKETSTGPRLYFVYTGDCQSFIGKIREPVQPLEIGNACENIGGMVHEILHALGFGHEHKRSDRDNYVKINYENILTDDYPLFEKYNPTFNILLNDFDYDSIMLYGEYTGNNGVTGAKSMESKNPGQRLLEPGEKGKMSKGDIEKVNEYYRCTRM</sequence>
<keyword evidence="6" id="KW-0732">Signal</keyword>
<dbReference type="PRINTS" id="PR00480">
    <property type="entry name" value="ASTACIN"/>
</dbReference>
<evidence type="ECO:0000313" key="8">
    <source>
        <dbReference type="EMBL" id="QHA25157.1"/>
    </source>
</evidence>
<feature type="region of interest" description="Disordered" evidence="5">
    <location>
        <begin position="209"/>
        <end position="233"/>
    </location>
</feature>
<evidence type="ECO:0000259" key="7">
    <source>
        <dbReference type="PROSITE" id="PS51864"/>
    </source>
</evidence>
<feature type="signal peptide" evidence="6">
    <location>
        <begin position="1"/>
        <end position="15"/>
    </location>
</feature>
<keyword evidence="3 4" id="KW-0378">Hydrolase</keyword>
<dbReference type="InterPro" id="IPR006026">
    <property type="entry name" value="Peptidase_Metallo"/>
</dbReference>
<evidence type="ECO:0000256" key="6">
    <source>
        <dbReference type="SAM" id="SignalP"/>
    </source>
</evidence>
<dbReference type="Pfam" id="PF01400">
    <property type="entry name" value="Astacin"/>
    <property type="match status" value="1"/>
</dbReference>
<proteinExistence type="evidence at transcript level"/>
<dbReference type="EMBL" id="MN004880">
    <property type="protein sequence ID" value="QHA25157.1"/>
    <property type="molecule type" value="mRNA"/>
</dbReference>
<feature type="binding site" evidence="3">
    <location>
        <position position="151"/>
    </location>
    <ligand>
        <name>Zn(2+)</name>
        <dbReference type="ChEBI" id="CHEBI:29105"/>
        <note>catalytic</note>
    </ligand>
</feature>
<evidence type="ECO:0000256" key="1">
    <source>
        <dbReference type="ARBA" id="ARBA00011245"/>
    </source>
</evidence>
<dbReference type="PANTHER" id="PTHR10127">
    <property type="entry name" value="DISCOIDIN, CUB, EGF, LAMININ , AND ZINC METALLOPROTEASE DOMAIN CONTAINING"/>
    <property type="match status" value="1"/>
</dbReference>
<comment type="subunit">
    <text evidence="1">Monomer.</text>
</comment>
<feature type="binding site" evidence="3">
    <location>
        <position position="145"/>
    </location>
    <ligand>
        <name>Zn(2+)</name>
        <dbReference type="ChEBI" id="CHEBI:29105"/>
        <note>catalytic</note>
    </ligand>
</feature>
<dbReference type="Gene3D" id="3.40.390.10">
    <property type="entry name" value="Collagenase (Catalytic Domain)"/>
    <property type="match status" value="1"/>
</dbReference>
<dbReference type="PANTHER" id="PTHR10127:SF850">
    <property type="entry name" value="METALLOENDOPEPTIDASE"/>
    <property type="match status" value="1"/>
</dbReference>
<keyword evidence="3 4" id="KW-0862">Zinc</keyword>
<keyword evidence="3 4" id="KW-0482">Metalloprotease</keyword>
<dbReference type="GO" id="GO:0008270">
    <property type="term" value="F:zinc ion binding"/>
    <property type="evidence" value="ECO:0007669"/>
    <property type="project" value="UniProtKB-UniRule"/>
</dbReference>
<evidence type="ECO:0000256" key="2">
    <source>
        <dbReference type="ARBA" id="ARBA00025529"/>
    </source>
</evidence>
<dbReference type="EC" id="3.4.24.-" evidence="4"/>
<dbReference type="GO" id="GO:0006508">
    <property type="term" value="P:proteolysis"/>
    <property type="evidence" value="ECO:0007669"/>
    <property type="project" value="UniProtKB-KW"/>
</dbReference>
<evidence type="ECO:0000256" key="3">
    <source>
        <dbReference type="PROSITE-ProRule" id="PRU01211"/>
    </source>
</evidence>
<comment type="cofactor">
    <cofactor evidence="3 4">
        <name>Zn(2+)</name>
        <dbReference type="ChEBI" id="CHEBI:29105"/>
    </cofactor>
    <text evidence="3 4">Binds 1 zinc ion per subunit.</text>
</comment>
<dbReference type="PROSITE" id="PS51864">
    <property type="entry name" value="ASTACIN"/>
    <property type="match status" value="1"/>
</dbReference>
<feature type="domain" description="Peptidase M12A" evidence="7">
    <location>
        <begin position="53"/>
        <end position="247"/>
    </location>
</feature>
<comment type="function">
    <text evidence="2">Zinc metalloprotease. Provoques deadhesion of endothelial cells from cell cultures, and also degradation of fibronectin, fibrinogen and gelatin in vitro. Its role in the venom is not fully understood but it might act as a spreading factor that facilitates diffusion of other venom toxins. Alternatively, it might be involved in the proteolytic processing of other venom toxins or it might play a role in extra-oral digestion of prey.</text>
</comment>
<feature type="chain" id="PRO_5025444459" description="Metalloendopeptidase" evidence="6">
    <location>
        <begin position="16"/>
        <end position="249"/>
    </location>
</feature>
<dbReference type="GO" id="GO:0004222">
    <property type="term" value="F:metalloendopeptidase activity"/>
    <property type="evidence" value="ECO:0007669"/>
    <property type="project" value="UniProtKB-UniRule"/>
</dbReference>
<feature type="active site" evidence="3">
    <location>
        <position position="142"/>
    </location>
</feature>
<keyword evidence="3 4" id="KW-0479">Metal-binding</keyword>
<accession>A0A6B9KDW7</accession>
<dbReference type="InterPro" id="IPR024079">
    <property type="entry name" value="MetalloPept_cat_dom_sf"/>
</dbReference>
<organism evidence="8">
    <name type="scientific">Physocyclus mexicanus</name>
    <dbReference type="NCBI Taxonomy" id="1705800"/>
    <lineage>
        <taxon>Eukaryota</taxon>
        <taxon>Metazoa</taxon>
        <taxon>Ecdysozoa</taxon>
        <taxon>Arthropoda</taxon>
        <taxon>Chelicerata</taxon>
        <taxon>Arachnida</taxon>
        <taxon>Araneae</taxon>
        <taxon>Araneomorphae</taxon>
        <taxon>Haplogynae</taxon>
        <taxon>Pholcoidea</taxon>
        <taxon>Pholcidae</taxon>
        <taxon>Physocyclus</taxon>
    </lineage>
</organism>
<evidence type="ECO:0000256" key="4">
    <source>
        <dbReference type="RuleBase" id="RU361183"/>
    </source>
</evidence>
<evidence type="ECO:0000256" key="5">
    <source>
        <dbReference type="SAM" id="MobiDB-lite"/>
    </source>
</evidence>
<feature type="binding site" evidence="3">
    <location>
        <position position="141"/>
    </location>
    <ligand>
        <name>Zn(2+)</name>
        <dbReference type="ChEBI" id="CHEBI:29105"/>
        <note>catalytic</note>
    </ligand>
</feature>
<reference evidence="8" key="1">
    <citation type="submission" date="2019-05" db="EMBL/GenBank/DDBJ databases">
        <title>Not so dangerous after all? Venom composition and potency of the pholcid (daddy long-leg) spider Physocyclus mexicanus.</title>
        <authorList>
            <person name="Zobel-Thropp P.A."/>
            <person name="Mullins J."/>
            <person name="Kristensen C."/>
            <person name="Kronmiller B.A."/>
            <person name="David C.L."/>
            <person name="Breci L.A."/>
            <person name="Binford G.J."/>
        </authorList>
    </citation>
    <scope>NUCLEOTIDE SEQUENCE</scope>
    <source>
        <tissue evidence="8">Venom gland</tissue>
    </source>
</reference>
<comment type="caution">
    <text evidence="3">Lacks conserved residue(s) required for the propagation of feature annotation.</text>
</comment>
<dbReference type="SUPFAM" id="SSF55486">
    <property type="entry name" value="Metalloproteases ('zincins'), catalytic domain"/>
    <property type="match status" value="1"/>
</dbReference>
<dbReference type="InterPro" id="IPR001506">
    <property type="entry name" value="Peptidase_M12A"/>
</dbReference>
<dbReference type="AlphaFoldDB" id="A0A6B9KDW7"/>
<keyword evidence="3 4" id="KW-0645">Protease</keyword>
<protein>
    <recommendedName>
        <fullName evidence="4">Metalloendopeptidase</fullName>
        <ecNumber evidence="4">3.4.24.-</ecNumber>
    </recommendedName>
</protein>
<name>A0A6B9KDW7_9ARAC</name>